<name>A0A367JJY6_RHIST</name>
<dbReference type="AlphaFoldDB" id="A0A367JJY6"/>
<accession>A0A367JJY6</accession>
<keyword evidence="2" id="KW-1185">Reference proteome</keyword>
<reference evidence="1 2" key="1">
    <citation type="journal article" date="2018" name="G3 (Bethesda)">
        <title>Phylogenetic and Phylogenomic Definition of Rhizopus Species.</title>
        <authorList>
            <person name="Gryganskyi A.P."/>
            <person name="Golan J."/>
            <person name="Dolatabadi S."/>
            <person name="Mondo S."/>
            <person name="Robb S."/>
            <person name="Idnurm A."/>
            <person name="Muszewska A."/>
            <person name="Steczkiewicz K."/>
            <person name="Masonjones S."/>
            <person name="Liao H.L."/>
            <person name="Gajdeczka M.T."/>
            <person name="Anike F."/>
            <person name="Vuek A."/>
            <person name="Anishchenko I.M."/>
            <person name="Voigt K."/>
            <person name="de Hoog G.S."/>
            <person name="Smith M.E."/>
            <person name="Heitman J."/>
            <person name="Vilgalys R."/>
            <person name="Stajich J.E."/>
        </authorList>
    </citation>
    <scope>NUCLEOTIDE SEQUENCE [LARGE SCALE GENOMIC DNA]</scope>
    <source>
        <strain evidence="1 2">LSU 92-RS-03</strain>
    </source>
</reference>
<gene>
    <name evidence="1" type="ORF">CU098_011021</name>
</gene>
<dbReference type="OrthoDB" id="10505162at2759"/>
<dbReference type="Proteomes" id="UP000253551">
    <property type="component" value="Unassembled WGS sequence"/>
</dbReference>
<sequence length="54" mass="5498">MPAAIKITLPKLAANTKPYANALKLSIAAQVTGAKLIQSTGEAVSFVVSDSLAL</sequence>
<evidence type="ECO:0000313" key="1">
    <source>
        <dbReference type="EMBL" id="RCH90264.1"/>
    </source>
</evidence>
<protein>
    <submittedName>
        <fullName evidence="1">Uncharacterized protein</fullName>
    </submittedName>
</protein>
<proteinExistence type="predicted"/>
<feature type="non-terminal residue" evidence="1">
    <location>
        <position position="54"/>
    </location>
</feature>
<evidence type="ECO:0000313" key="2">
    <source>
        <dbReference type="Proteomes" id="UP000253551"/>
    </source>
</evidence>
<organism evidence="1 2">
    <name type="scientific">Rhizopus stolonifer</name>
    <name type="common">Rhizopus nigricans</name>
    <dbReference type="NCBI Taxonomy" id="4846"/>
    <lineage>
        <taxon>Eukaryota</taxon>
        <taxon>Fungi</taxon>
        <taxon>Fungi incertae sedis</taxon>
        <taxon>Mucoromycota</taxon>
        <taxon>Mucoromycotina</taxon>
        <taxon>Mucoromycetes</taxon>
        <taxon>Mucorales</taxon>
        <taxon>Mucorineae</taxon>
        <taxon>Rhizopodaceae</taxon>
        <taxon>Rhizopus</taxon>
    </lineage>
</organism>
<dbReference type="STRING" id="4846.A0A367JJY6"/>
<comment type="caution">
    <text evidence="1">The sequence shown here is derived from an EMBL/GenBank/DDBJ whole genome shotgun (WGS) entry which is preliminary data.</text>
</comment>
<dbReference type="EMBL" id="PJQM01003189">
    <property type="protein sequence ID" value="RCH90264.1"/>
    <property type="molecule type" value="Genomic_DNA"/>
</dbReference>